<dbReference type="InParanoid" id="A0EG26"/>
<keyword evidence="2" id="KW-1185">Reference proteome</keyword>
<evidence type="ECO:0000313" key="1">
    <source>
        <dbReference type="EMBL" id="CAK94267.1"/>
    </source>
</evidence>
<dbReference type="HOGENOM" id="CLU_922760_0_0_1"/>
<gene>
    <name evidence="1" type="ORF">GSPATT00026590001</name>
</gene>
<proteinExistence type="predicted"/>
<accession>A0EG26</accession>
<dbReference type="RefSeq" id="XP_001461640.1">
    <property type="nucleotide sequence ID" value="XM_001461603.1"/>
</dbReference>
<dbReference type="KEGG" id="ptm:GSPATT00026590001"/>
<dbReference type="OMA" id="KSGNCDY"/>
<dbReference type="Proteomes" id="UP000000600">
    <property type="component" value="Unassembled WGS sequence"/>
</dbReference>
<sequence length="302" mass="35636">MLNEYEIRLKNIFVDPQIVQSYDFISKVQLYTKDQVIFKYGDENKFFMVLQNGSISQNTSYIPIGLVQNTIKCLSDCAFRIIDEQQFEMLSKAKINYQKKILDFLHNLPCFKDAKNVKLNFLIEDYKLGQSCLNEQEYSKSLFVIYDGSEFLIRKKWNKSYIDIGQVSKGEIINDYECTSGLIQQFQILCKSQTAQIIKIDDYKRLIDLNDFLKIAAEKFNHRLARYKRMTDFKSGNCDYQQPFEPEILPLRDVINRVQTSQGRQRIPVQITIDEEVKKKVQIKMGTYKTGQNRKRMYSLMQ</sequence>
<dbReference type="SUPFAM" id="SSF51206">
    <property type="entry name" value="cAMP-binding domain-like"/>
    <property type="match status" value="2"/>
</dbReference>
<dbReference type="AlphaFoldDB" id="A0EG26"/>
<organism evidence="1 2">
    <name type="scientific">Paramecium tetraurelia</name>
    <dbReference type="NCBI Taxonomy" id="5888"/>
    <lineage>
        <taxon>Eukaryota</taxon>
        <taxon>Sar</taxon>
        <taxon>Alveolata</taxon>
        <taxon>Ciliophora</taxon>
        <taxon>Intramacronucleata</taxon>
        <taxon>Oligohymenophorea</taxon>
        <taxon>Peniculida</taxon>
        <taxon>Parameciidae</taxon>
        <taxon>Paramecium</taxon>
    </lineage>
</organism>
<reference evidence="1 2" key="1">
    <citation type="journal article" date="2006" name="Nature">
        <title>Global trends of whole-genome duplications revealed by the ciliate Paramecium tetraurelia.</title>
        <authorList>
            <consortium name="Genoscope"/>
            <person name="Aury J.-M."/>
            <person name="Jaillon O."/>
            <person name="Duret L."/>
            <person name="Noel B."/>
            <person name="Jubin C."/>
            <person name="Porcel B.M."/>
            <person name="Segurens B."/>
            <person name="Daubin V."/>
            <person name="Anthouard V."/>
            <person name="Aiach N."/>
            <person name="Arnaiz O."/>
            <person name="Billaut A."/>
            <person name="Beisson J."/>
            <person name="Blanc I."/>
            <person name="Bouhouche K."/>
            <person name="Camara F."/>
            <person name="Duharcourt S."/>
            <person name="Guigo R."/>
            <person name="Gogendeau D."/>
            <person name="Katinka M."/>
            <person name="Keller A.-M."/>
            <person name="Kissmehl R."/>
            <person name="Klotz C."/>
            <person name="Koll F."/>
            <person name="Le Moue A."/>
            <person name="Lepere C."/>
            <person name="Malinsky S."/>
            <person name="Nowacki M."/>
            <person name="Nowak J.K."/>
            <person name="Plattner H."/>
            <person name="Poulain J."/>
            <person name="Ruiz F."/>
            <person name="Serrano V."/>
            <person name="Zagulski M."/>
            <person name="Dessen P."/>
            <person name="Betermier M."/>
            <person name="Weissenbach J."/>
            <person name="Scarpelli C."/>
            <person name="Schachter V."/>
            <person name="Sperling L."/>
            <person name="Meyer E."/>
            <person name="Cohen J."/>
            <person name="Wincker P."/>
        </authorList>
    </citation>
    <scope>NUCLEOTIDE SEQUENCE [LARGE SCALE GENOMIC DNA]</scope>
    <source>
        <strain evidence="1 2">Stock d4-2</strain>
    </source>
</reference>
<dbReference type="OrthoDB" id="285555at2759"/>
<evidence type="ECO:0008006" key="3">
    <source>
        <dbReference type="Google" id="ProtNLM"/>
    </source>
</evidence>
<dbReference type="GeneID" id="5047425"/>
<protein>
    <recommendedName>
        <fullName evidence="3">Cyclic nucleotide-binding domain-containing protein</fullName>
    </recommendedName>
</protein>
<name>A0EG26_PARTE</name>
<evidence type="ECO:0000313" key="2">
    <source>
        <dbReference type="Proteomes" id="UP000000600"/>
    </source>
</evidence>
<dbReference type="EMBL" id="CT868676">
    <property type="protein sequence ID" value="CAK94267.1"/>
    <property type="molecule type" value="Genomic_DNA"/>
</dbReference>
<dbReference type="InterPro" id="IPR018490">
    <property type="entry name" value="cNMP-bd_dom_sf"/>
</dbReference>